<evidence type="ECO:0000256" key="1">
    <source>
        <dbReference type="SAM" id="MobiDB-lite"/>
    </source>
</evidence>
<keyword evidence="3" id="KW-1185">Reference proteome</keyword>
<feature type="compositionally biased region" description="Polar residues" evidence="1">
    <location>
        <begin position="169"/>
        <end position="178"/>
    </location>
</feature>
<dbReference type="EMBL" id="SRLO01000036">
    <property type="protein sequence ID" value="TNN82851.1"/>
    <property type="molecule type" value="Genomic_DNA"/>
</dbReference>
<organism evidence="2 3">
    <name type="scientific">Liparis tanakae</name>
    <name type="common">Tanaka's snailfish</name>
    <dbReference type="NCBI Taxonomy" id="230148"/>
    <lineage>
        <taxon>Eukaryota</taxon>
        <taxon>Metazoa</taxon>
        <taxon>Chordata</taxon>
        <taxon>Craniata</taxon>
        <taxon>Vertebrata</taxon>
        <taxon>Euteleostomi</taxon>
        <taxon>Actinopterygii</taxon>
        <taxon>Neopterygii</taxon>
        <taxon>Teleostei</taxon>
        <taxon>Neoteleostei</taxon>
        <taxon>Acanthomorphata</taxon>
        <taxon>Eupercaria</taxon>
        <taxon>Perciformes</taxon>
        <taxon>Cottioidei</taxon>
        <taxon>Cottales</taxon>
        <taxon>Liparidae</taxon>
        <taxon>Liparis</taxon>
    </lineage>
</organism>
<protein>
    <submittedName>
        <fullName evidence="2">Uncharacterized protein</fullName>
    </submittedName>
</protein>
<dbReference type="Proteomes" id="UP000314294">
    <property type="component" value="Unassembled WGS sequence"/>
</dbReference>
<proteinExistence type="predicted"/>
<gene>
    <name evidence="2" type="ORF">EYF80_006808</name>
</gene>
<sequence length="189" mass="20374">MEEADRILLRLAGKASSLPPASALEFHETASACESRSTRLDSRSTFPTAILAECSGGIKVGMGLHSSGEAHSVVPGKLSLLKAAVPTGLSLMAPAHHVADLQRRLVGLSLTAMVRQWEASLRLFLLPTPAAGLAFSINRGRVSMPRVRSLEHKALQEWSLFNSLPPDARQNSPSGYSRQQKRGESRKGR</sequence>
<accession>A0A4Z2IYJ9</accession>
<comment type="caution">
    <text evidence="2">The sequence shown here is derived from an EMBL/GenBank/DDBJ whole genome shotgun (WGS) entry which is preliminary data.</text>
</comment>
<evidence type="ECO:0000313" key="2">
    <source>
        <dbReference type="EMBL" id="TNN82851.1"/>
    </source>
</evidence>
<reference evidence="2 3" key="1">
    <citation type="submission" date="2019-03" db="EMBL/GenBank/DDBJ databases">
        <title>First draft genome of Liparis tanakae, snailfish: a comprehensive survey of snailfish specific genes.</title>
        <authorList>
            <person name="Kim W."/>
            <person name="Song I."/>
            <person name="Jeong J.-H."/>
            <person name="Kim D."/>
            <person name="Kim S."/>
            <person name="Ryu S."/>
            <person name="Song J.Y."/>
            <person name="Lee S.K."/>
        </authorList>
    </citation>
    <scope>NUCLEOTIDE SEQUENCE [LARGE SCALE GENOMIC DNA]</scope>
    <source>
        <tissue evidence="2">Muscle</tissue>
    </source>
</reference>
<name>A0A4Z2IYJ9_9TELE</name>
<feature type="region of interest" description="Disordered" evidence="1">
    <location>
        <begin position="164"/>
        <end position="189"/>
    </location>
</feature>
<evidence type="ECO:0000313" key="3">
    <source>
        <dbReference type="Proteomes" id="UP000314294"/>
    </source>
</evidence>
<dbReference type="AlphaFoldDB" id="A0A4Z2IYJ9"/>